<dbReference type="Proteomes" id="UP000040841">
    <property type="component" value="Unassembled WGS sequence"/>
</dbReference>
<comment type="caution">
    <text evidence="2">The sequence shown here is derived from an EMBL/GenBank/DDBJ whole genome shotgun (WGS) entry which is preliminary data.</text>
</comment>
<protein>
    <submittedName>
        <fullName evidence="2">Membrane protein</fullName>
    </submittedName>
</protein>
<feature type="transmembrane region" description="Helical" evidence="1">
    <location>
        <begin position="77"/>
        <end position="98"/>
    </location>
</feature>
<dbReference type="EMBL" id="CQBM01000002">
    <property type="protein sequence ID" value="CNH73654.1"/>
    <property type="molecule type" value="Genomic_DNA"/>
</dbReference>
<name>A0AA36LNZ2_YERMO</name>
<dbReference type="RefSeq" id="WP_049678191.1">
    <property type="nucleotide sequence ID" value="NZ_CABMMJ010000002.1"/>
</dbReference>
<sequence length="108" mass="12876">MTELEMEKKLLDNGFTAKNIEHMRKIISRDEEPKETYLSLLKDLKKRFWAGCLICAIFLIVLIVFILKYSVSETSSYLIVMIFSLYATYYIIPMNLAWKSYRYLNKEE</sequence>
<evidence type="ECO:0000256" key="1">
    <source>
        <dbReference type="SAM" id="Phobius"/>
    </source>
</evidence>
<keyword evidence="1" id="KW-1133">Transmembrane helix</keyword>
<keyword evidence="1" id="KW-0812">Transmembrane</keyword>
<evidence type="ECO:0000313" key="2">
    <source>
        <dbReference type="EMBL" id="CNH73654.1"/>
    </source>
</evidence>
<reference evidence="2 3" key="1">
    <citation type="submission" date="2015-03" db="EMBL/GenBank/DDBJ databases">
        <authorList>
            <consortium name="Pathogen Informatics"/>
            <person name="Murphy D."/>
        </authorList>
    </citation>
    <scope>NUCLEOTIDE SEQUENCE [LARGE SCALE GENOMIC DNA]</scope>
    <source>
        <strain evidence="2 3">FE82747</strain>
    </source>
</reference>
<gene>
    <name evidence="2" type="ORF">ERS008502_01197</name>
</gene>
<accession>A0AA36LNZ2</accession>
<keyword evidence="1" id="KW-0472">Membrane</keyword>
<organism evidence="2 3">
    <name type="scientific">Yersinia mollaretii</name>
    <dbReference type="NCBI Taxonomy" id="33060"/>
    <lineage>
        <taxon>Bacteria</taxon>
        <taxon>Pseudomonadati</taxon>
        <taxon>Pseudomonadota</taxon>
        <taxon>Gammaproteobacteria</taxon>
        <taxon>Enterobacterales</taxon>
        <taxon>Yersiniaceae</taxon>
        <taxon>Yersinia</taxon>
    </lineage>
</organism>
<feature type="transmembrane region" description="Helical" evidence="1">
    <location>
        <begin position="48"/>
        <end position="71"/>
    </location>
</feature>
<proteinExistence type="predicted"/>
<evidence type="ECO:0000313" key="3">
    <source>
        <dbReference type="Proteomes" id="UP000040841"/>
    </source>
</evidence>
<dbReference type="AlphaFoldDB" id="A0AA36LNZ2"/>